<dbReference type="OrthoDB" id="10055367at2759"/>
<proteinExistence type="predicted"/>
<dbReference type="PROSITE" id="PS50026">
    <property type="entry name" value="EGF_3"/>
    <property type="match status" value="2"/>
</dbReference>
<dbReference type="InterPro" id="IPR007110">
    <property type="entry name" value="Ig-like_dom"/>
</dbReference>
<dbReference type="CDD" id="cd00110">
    <property type="entry name" value="LamG"/>
    <property type="match status" value="2"/>
</dbReference>
<accession>A0A3P6NR08</accession>
<evidence type="ECO:0000313" key="7">
    <source>
        <dbReference type="Proteomes" id="UP000267096"/>
    </source>
</evidence>
<dbReference type="Pfam" id="PF00054">
    <property type="entry name" value="Laminin_G_1"/>
    <property type="match status" value="1"/>
</dbReference>
<dbReference type="SMART" id="SM00282">
    <property type="entry name" value="LamG"/>
    <property type="match status" value="2"/>
</dbReference>
<dbReference type="AlphaFoldDB" id="A0A3P6NR08"/>
<feature type="domain" description="Laminin G" evidence="3">
    <location>
        <begin position="378"/>
        <end position="553"/>
    </location>
</feature>
<evidence type="ECO:0000259" key="5">
    <source>
        <dbReference type="PROSITE" id="PS50835"/>
    </source>
</evidence>
<evidence type="ECO:0000259" key="3">
    <source>
        <dbReference type="PROSITE" id="PS50025"/>
    </source>
</evidence>
<feature type="domain" description="Ig-like" evidence="5">
    <location>
        <begin position="25"/>
        <end position="91"/>
    </location>
</feature>
<dbReference type="InterPro" id="IPR050372">
    <property type="entry name" value="Neurexin-related_CASP"/>
</dbReference>
<dbReference type="Gene3D" id="2.60.40.10">
    <property type="entry name" value="Immunoglobulins"/>
    <property type="match status" value="1"/>
</dbReference>
<feature type="domain" description="EGF-like" evidence="4">
    <location>
        <begin position="287"/>
        <end position="327"/>
    </location>
</feature>
<dbReference type="InterPro" id="IPR003599">
    <property type="entry name" value="Ig_sub"/>
</dbReference>
<dbReference type="Gene3D" id="2.60.120.200">
    <property type="match status" value="2"/>
</dbReference>
<dbReference type="PANTHER" id="PTHR15036">
    <property type="entry name" value="PIKACHURIN-LIKE PROTEIN"/>
    <property type="match status" value="1"/>
</dbReference>
<organism evidence="6 7">
    <name type="scientific">Anisakis simplex</name>
    <name type="common">Herring worm</name>
    <dbReference type="NCBI Taxonomy" id="6269"/>
    <lineage>
        <taxon>Eukaryota</taxon>
        <taxon>Metazoa</taxon>
        <taxon>Ecdysozoa</taxon>
        <taxon>Nematoda</taxon>
        <taxon>Chromadorea</taxon>
        <taxon>Rhabditida</taxon>
        <taxon>Spirurina</taxon>
        <taxon>Ascaridomorpha</taxon>
        <taxon>Ascaridoidea</taxon>
        <taxon>Anisakidae</taxon>
        <taxon>Anisakis</taxon>
        <taxon>Anisakis simplex complex</taxon>
    </lineage>
</organism>
<dbReference type="Gene3D" id="2.10.25.10">
    <property type="entry name" value="Laminin"/>
    <property type="match status" value="1"/>
</dbReference>
<dbReference type="Pfam" id="PF02210">
    <property type="entry name" value="Laminin_G_2"/>
    <property type="match status" value="1"/>
</dbReference>
<reference evidence="6 7" key="1">
    <citation type="submission" date="2018-11" db="EMBL/GenBank/DDBJ databases">
        <authorList>
            <consortium name="Pathogen Informatics"/>
        </authorList>
    </citation>
    <scope>NUCLEOTIDE SEQUENCE [LARGE SCALE GENOMIC DNA]</scope>
</reference>
<protein>
    <submittedName>
        <fullName evidence="6">Uncharacterized protein</fullName>
    </submittedName>
</protein>
<evidence type="ECO:0000256" key="1">
    <source>
        <dbReference type="ARBA" id="ARBA00023157"/>
    </source>
</evidence>
<feature type="disulfide bond" evidence="2">
    <location>
        <begin position="296"/>
        <end position="313"/>
    </location>
</feature>
<gene>
    <name evidence="6" type="ORF">ASIM_LOCUS512</name>
</gene>
<keyword evidence="1 2" id="KW-1015">Disulfide bond</keyword>
<keyword evidence="7" id="KW-1185">Reference proteome</keyword>
<dbReference type="InterPro" id="IPR001791">
    <property type="entry name" value="Laminin_G"/>
</dbReference>
<feature type="domain" description="Laminin G" evidence="3">
    <location>
        <begin position="110"/>
        <end position="291"/>
    </location>
</feature>
<dbReference type="InterPro" id="IPR000742">
    <property type="entry name" value="EGF"/>
</dbReference>
<evidence type="ECO:0000313" key="6">
    <source>
        <dbReference type="EMBL" id="VDK17791.1"/>
    </source>
</evidence>
<dbReference type="InterPro" id="IPR013783">
    <property type="entry name" value="Ig-like_fold"/>
</dbReference>
<dbReference type="PANTHER" id="PTHR15036:SF85">
    <property type="entry name" value="SP2353, ISOFORM A"/>
    <property type="match status" value="1"/>
</dbReference>
<dbReference type="SUPFAM" id="SSF49899">
    <property type="entry name" value="Concanavalin A-like lectins/glucanases"/>
    <property type="match status" value="2"/>
</dbReference>
<dbReference type="SUPFAM" id="SSF57196">
    <property type="entry name" value="EGF/Laminin"/>
    <property type="match status" value="1"/>
</dbReference>
<dbReference type="PROSITE" id="PS00022">
    <property type="entry name" value="EGF_1"/>
    <property type="match status" value="1"/>
</dbReference>
<dbReference type="EMBL" id="UYRR01000349">
    <property type="protein sequence ID" value="VDK17791.1"/>
    <property type="molecule type" value="Genomic_DNA"/>
</dbReference>
<feature type="domain" description="EGF-like" evidence="4">
    <location>
        <begin position="334"/>
        <end position="366"/>
    </location>
</feature>
<name>A0A3P6NR08_ANISI</name>
<dbReference type="InterPro" id="IPR013320">
    <property type="entry name" value="ConA-like_dom_sf"/>
</dbReference>
<dbReference type="SMART" id="SM00181">
    <property type="entry name" value="EGF"/>
    <property type="match status" value="2"/>
</dbReference>
<dbReference type="PROSITE" id="PS50025">
    <property type="entry name" value="LAM_G_DOMAIN"/>
    <property type="match status" value="2"/>
</dbReference>
<comment type="caution">
    <text evidence="2">Lacks conserved residue(s) required for the propagation of feature annotation.</text>
</comment>
<dbReference type="Proteomes" id="UP000267096">
    <property type="component" value="Unassembled WGS sequence"/>
</dbReference>
<evidence type="ECO:0000256" key="2">
    <source>
        <dbReference type="PROSITE-ProRule" id="PRU00076"/>
    </source>
</evidence>
<dbReference type="SMART" id="SM00409">
    <property type="entry name" value="IG"/>
    <property type="match status" value="1"/>
</dbReference>
<dbReference type="SUPFAM" id="SSF48726">
    <property type="entry name" value="Immunoglobulin"/>
    <property type="match status" value="1"/>
</dbReference>
<dbReference type="InterPro" id="IPR036179">
    <property type="entry name" value="Ig-like_dom_sf"/>
</dbReference>
<dbReference type="SMART" id="SM00408">
    <property type="entry name" value="IGc2"/>
    <property type="match status" value="1"/>
</dbReference>
<sequence length="555" mass="61611">MASDGLLEWQEDQIKDAHPMVRPVGQEAHLTCPAEHAPGVSGTAEWEKVGGDLPYAYSIRNGELILKDLSRYDEGIYRCTIRAESGMATVTYINLQVSGQFTVWNGIHLNFVPSFNGSGFVKLKPMTINEWEDVNIKLSVKPKMRDGLIFYTSRGKEGQDHADNFISVGLRRGKVVYRYDVGDGLEEIASTYPVRANEWHRIELKNNKDKAVLYVDSHDIVEKKNEGFAISEAPPTNISIGGMENLQSKPQAGFARGFDGVISELLVSGRPIDIGEEALASFGIVEQSTICSINPCQHGGLCVPANVHRGFACNCERTDGFEGEFCERRSRKCNGEKCAVGSCVLDESNGSHSCLCPYGRIGRLCEHIDRGAHQKPLNAIRFNGESSFLSLPPPSTLRNYTLELLVSPRTTQDQLLAYVASDYDPKHSNFMGLVMENGKFVYVYNNGDGDFEIEDAEQVKEGNAYRVELKRIGPKGEFGINDRKVASRRQQPSFQVGTDLFVGGLPPGVAPHRRLEQYSSLNGCIYKWDISVFDVSENMYPCNSLEKKIHSECLA</sequence>
<feature type="disulfide bond" evidence="2">
    <location>
        <begin position="356"/>
        <end position="365"/>
    </location>
</feature>
<dbReference type="GO" id="GO:0016020">
    <property type="term" value="C:membrane"/>
    <property type="evidence" value="ECO:0007669"/>
    <property type="project" value="UniProtKB-SubCell"/>
</dbReference>
<dbReference type="PROSITE" id="PS50835">
    <property type="entry name" value="IG_LIKE"/>
    <property type="match status" value="1"/>
</dbReference>
<evidence type="ECO:0000259" key="4">
    <source>
        <dbReference type="PROSITE" id="PS50026"/>
    </source>
</evidence>
<dbReference type="InterPro" id="IPR003598">
    <property type="entry name" value="Ig_sub2"/>
</dbReference>
<keyword evidence="2" id="KW-0245">EGF-like domain</keyword>